<dbReference type="Proteomes" id="UP000184546">
    <property type="component" value="Unassembled WGS sequence"/>
</dbReference>
<dbReference type="GO" id="GO:0000981">
    <property type="term" value="F:DNA-binding transcription factor activity, RNA polymerase II-specific"/>
    <property type="evidence" value="ECO:0007669"/>
    <property type="project" value="InterPro"/>
</dbReference>
<dbReference type="GeneID" id="30971292"/>
<evidence type="ECO:0000256" key="4">
    <source>
        <dbReference type="ARBA" id="ARBA00023242"/>
    </source>
</evidence>
<keyword evidence="3" id="KW-0804">Transcription</keyword>
<dbReference type="SUPFAM" id="SSF57701">
    <property type="entry name" value="Zn2/Cys6 DNA-binding domain"/>
    <property type="match status" value="1"/>
</dbReference>
<dbReference type="GO" id="GO:0003677">
    <property type="term" value="F:DNA binding"/>
    <property type="evidence" value="ECO:0007669"/>
    <property type="project" value="UniProtKB-KW"/>
</dbReference>
<evidence type="ECO:0000256" key="5">
    <source>
        <dbReference type="SAM" id="MobiDB-lite"/>
    </source>
</evidence>
<accession>A0A1L9WU02</accession>
<reference evidence="8" key="1">
    <citation type="journal article" date="2017" name="Genome Biol.">
        <title>Comparative genomics reveals high biological diversity and specific adaptations in the industrially and medically important fungal genus Aspergillus.</title>
        <authorList>
            <person name="de Vries R.P."/>
            <person name="Riley R."/>
            <person name="Wiebenga A."/>
            <person name="Aguilar-Osorio G."/>
            <person name="Amillis S."/>
            <person name="Uchima C.A."/>
            <person name="Anderluh G."/>
            <person name="Asadollahi M."/>
            <person name="Askin M."/>
            <person name="Barry K."/>
            <person name="Battaglia E."/>
            <person name="Bayram O."/>
            <person name="Benocci T."/>
            <person name="Braus-Stromeyer S.A."/>
            <person name="Caldana C."/>
            <person name="Canovas D."/>
            <person name="Cerqueira G.C."/>
            <person name="Chen F."/>
            <person name="Chen W."/>
            <person name="Choi C."/>
            <person name="Clum A."/>
            <person name="Dos Santos R.A."/>
            <person name="Damasio A.R."/>
            <person name="Diallinas G."/>
            <person name="Emri T."/>
            <person name="Fekete E."/>
            <person name="Flipphi M."/>
            <person name="Freyberg S."/>
            <person name="Gallo A."/>
            <person name="Gournas C."/>
            <person name="Habgood R."/>
            <person name="Hainaut M."/>
            <person name="Harispe M.L."/>
            <person name="Henrissat B."/>
            <person name="Hilden K.S."/>
            <person name="Hope R."/>
            <person name="Hossain A."/>
            <person name="Karabika E."/>
            <person name="Karaffa L."/>
            <person name="Karanyi Z."/>
            <person name="Krasevec N."/>
            <person name="Kuo A."/>
            <person name="Kusch H."/>
            <person name="LaButti K."/>
            <person name="Lagendijk E.L."/>
            <person name="Lapidus A."/>
            <person name="Levasseur A."/>
            <person name="Lindquist E."/>
            <person name="Lipzen A."/>
            <person name="Logrieco A.F."/>
            <person name="MacCabe A."/>
            <person name="Maekelae M.R."/>
            <person name="Malavazi I."/>
            <person name="Melin P."/>
            <person name="Meyer V."/>
            <person name="Mielnichuk N."/>
            <person name="Miskei M."/>
            <person name="Molnar A.P."/>
            <person name="Mule G."/>
            <person name="Ngan C.Y."/>
            <person name="Orejas M."/>
            <person name="Orosz E."/>
            <person name="Ouedraogo J.P."/>
            <person name="Overkamp K.M."/>
            <person name="Park H.-S."/>
            <person name="Perrone G."/>
            <person name="Piumi F."/>
            <person name="Punt P.J."/>
            <person name="Ram A.F."/>
            <person name="Ramon A."/>
            <person name="Rauscher S."/>
            <person name="Record E."/>
            <person name="Riano-Pachon D.M."/>
            <person name="Robert V."/>
            <person name="Roehrig J."/>
            <person name="Ruller R."/>
            <person name="Salamov A."/>
            <person name="Salih N.S."/>
            <person name="Samson R.A."/>
            <person name="Sandor E."/>
            <person name="Sanguinetti M."/>
            <person name="Schuetze T."/>
            <person name="Sepcic K."/>
            <person name="Shelest E."/>
            <person name="Sherlock G."/>
            <person name="Sophianopoulou V."/>
            <person name="Squina F.M."/>
            <person name="Sun H."/>
            <person name="Susca A."/>
            <person name="Todd R.B."/>
            <person name="Tsang A."/>
            <person name="Unkles S.E."/>
            <person name="van de Wiele N."/>
            <person name="van Rossen-Uffink D."/>
            <person name="Oliveira J.V."/>
            <person name="Vesth T.C."/>
            <person name="Visser J."/>
            <person name="Yu J.-H."/>
            <person name="Zhou M."/>
            <person name="Andersen M.R."/>
            <person name="Archer D.B."/>
            <person name="Baker S.E."/>
            <person name="Benoit I."/>
            <person name="Brakhage A.A."/>
            <person name="Braus G.H."/>
            <person name="Fischer R."/>
            <person name="Frisvad J.C."/>
            <person name="Goldman G.H."/>
            <person name="Houbraken J."/>
            <person name="Oakley B."/>
            <person name="Pocsi I."/>
            <person name="Scazzocchio C."/>
            <person name="Seiboth B."/>
            <person name="vanKuyk P.A."/>
            <person name="Wortman J."/>
            <person name="Dyer P.S."/>
            <person name="Grigoriev I.V."/>
        </authorList>
    </citation>
    <scope>NUCLEOTIDE SEQUENCE [LARGE SCALE GENOMIC DNA]</scope>
    <source>
        <strain evidence="8">ATCC 16872 / CBS 172.66 / WB 5094</strain>
    </source>
</reference>
<dbReference type="GO" id="GO:0009893">
    <property type="term" value="P:positive regulation of metabolic process"/>
    <property type="evidence" value="ECO:0007669"/>
    <property type="project" value="UniProtKB-ARBA"/>
</dbReference>
<dbReference type="PANTHER" id="PTHR31069">
    <property type="entry name" value="OLEATE-ACTIVATED TRANSCRIPTION FACTOR 1-RELATED"/>
    <property type="match status" value="1"/>
</dbReference>
<gene>
    <name evidence="7" type="ORF">ASPACDRAFT_1856236</name>
</gene>
<dbReference type="OrthoDB" id="5089701at2759"/>
<dbReference type="VEuPathDB" id="FungiDB:ASPACDRAFT_1856236"/>
<protein>
    <recommendedName>
        <fullName evidence="6">Zn(2)-C6 fungal-type domain-containing protein</fullName>
    </recommendedName>
</protein>
<dbReference type="InterPro" id="IPR001138">
    <property type="entry name" value="Zn2Cys6_DnaBD"/>
</dbReference>
<dbReference type="GO" id="GO:0008270">
    <property type="term" value="F:zinc ion binding"/>
    <property type="evidence" value="ECO:0007669"/>
    <property type="project" value="InterPro"/>
</dbReference>
<dbReference type="InterPro" id="IPR036864">
    <property type="entry name" value="Zn2-C6_fun-type_DNA-bd_sf"/>
</dbReference>
<evidence type="ECO:0000313" key="8">
    <source>
        <dbReference type="Proteomes" id="UP000184546"/>
    </source>
</evidence>
<dbReference type="PANTHER" id="PTHR31069:SF25">
    <property type="entry name" value="TRANSCRIPTION FACTOR, PUTATIVE (EUROFUNG)-RELATED"/>
    <property type="match status" value="1"/>
</dbReference>
<dbReference type="AlphaFoldDB" id="A0A1L9WU02"/>
<feature type="domain" description="Zn(2)-C6 fungal-type" evidence="6">
    <location>
        <begin position="45"/>
        <end position="73"/>
    </location>
</feature>
<dbReference type="CDD" id="cd00067">
    <property type="entry name" value="GAL4"/>
    <property type="match status" value="1"/>
</dbReference>
<dbReference type="SMART" id="SM00066">
    <property type="entry name" value="GAL4"/>
    <property type="match status" value="1"/>
</dbReference>
<name>A0A1L9WU02_ASPA1</name>
<keyword evidence="2" id="KW-0238">DNA-binding</keyword>
<keyword evidence="8" id="KW-1185">Reference proteome</keyword>
<evidence type="ECO:0000256" key="3">
    <source>
        <dbReference type="ARBA" id="ARBA00023163"/>
    </source>
</evidence>
<keyword evidence="1" id="KW-0805">Transcription regulation</keyword>
<proteinExistence type="predicted"/>
<dbReference type="EMBL" id="KV878977">
    <property type="protein sequence ID" value="OJJ99655.1"/>
    <property type="molecule type" value="Genomic_DNA"/>
</dbReference>
<evidence type="ECO:0000259" key="6">
    <source>
        <dbReference type="PROSITE" id="PS50048"/>
    </source>
</evidence>
<dbReference type="RefSeq" id="XP_020055995.1">
    <property type="nucleotide sequence ID" value="XM_020197478.1"/>
</dbReference>
<dbReference type="Gene3D" id="4.10.240.10">
    <property type="entry name" value="Zn(2)-C6 fungal-type DNA-binding domain"/>
    <property type="match status" value="1"/>
</dbReference>
<evidence type="ECO:0000313" key="7">
    <source>
        <dbReference type="EMBL" id="OJJ99655.1"/>
    </source>
</evidence>
<dbReference type="OMA" id="ARCYMID"/>
<keyword evidence="4" id="KW-0539">Nucleus</keyword>
<sequence>MIAKLSLRLKHSELQPSLRLTTTSDAMAGSKASGNRSRRTHALGACKTCRRRHAKCDQRRPSCQMCRASGVTCEGFTDDIRWVAARKHQSPPRTRDWKIKKDPAKLGPRRLLYTEQSRLSMSDALSAELVSGSIDASLAEIDSRARDSDRPTEEHIVVGPFSVLDLSGPKHEETASQPQGSRATEVVSPPPIPAPLVETSSVVSPSLSQESIAYMNDLLQWSDLFSIDLQMPDSMMSTAFDIGDALFLEPDAQAAVNGGAVGTTDPILDINREQGGTHSTLIPQPPSTLASDPVNVLADAHFLLRHFQDHVISRMSAIPLEQKSPWKITNVPSAVVTYSDLTFLGSQNISHARLANLYCLLACSALHLTLNPSMNTSESRVNWQAIAEHAYNLAKDHMQTSLRHEIQPKAAKYKDQLMAICALTEFAIISGQQQDARCYMVDAERLLRLRGLSKRRISQKARLLHHVYTWLRIIGESTYTLHDYTPSEHFMNALKCSFRCERSDSITKASATSEQTSRLDDFLRLARGPSDSDLNINEPKSQDVGLHDIHLQDSRSYPDTLYQQIYGIPETWLSLVSQTTRLANVMETFRVARRTPQVKEASIEAWDALHRRSARLENMVCALASRKVESASTSPNLSEVCSQAHEYLLEALNSALVIFFYRRIREVHPLILEGHVDKVVSSLSKFDAALTEAGQTGPGTAWPLFIAGCEATNPERRREVLKLLDRGEARCGFAGFRVARDVMKEVWTQQDEHITSSRGESIPTWLHVTKRGQIWPILA</sequence>
<organism evidence="7 8">
    <name type="scientific">Aspergillus aculeatus (strain ATCC 16872 / CBS 172.66 / WB 5094)</name>
    <dbReference type="NCBI Taxonomy" id="690307"/>
    <lineage>
        <taxon>Eukaryota</taxon>
        <taxon>Fungi</taxon>
        <taxon>Dikarya</taxon>
        <taxon>Ascomycota</taxon>
        <taxon>Pezizomycotina</taxon>
        <taxon>Eurotiomycetes</taxon>
        <taxon>Eurotiomycetidae</taxon>
        <taxon>Eurotiales</taxon>
        <taxon>Aspergillaceae</taxon>
        <taxon>Aspergillus</taxon>
        <taxon>Aspergillus subgen. Circumdati</taxon>
    </lineage>
</organism>
<evidence type="ECO:0000256" key="1">
    <source>
        <dbReference type="ARBA" id="ARBA00023015"/>
    </source>
</evidence>
<dbReference type="Pfam" id="PF00172">
    <property type="entry name" value="Zn_clus"/>
    <property type="match status" value="1"/>
</dbReference>
<dbReference type="PROSITE" id="PS00463">
    <property type="entry name" value="ZN2_CY6_FUNGAL_1"/>
    <property type="match status" value="1"/>
</dbReference>
<feature type="region of interest" description="Disordered" evidence="5">
    <location>
        <begin position="164"/>
        <end position="186"/>
    </location>
</feature>
<dbReference type="STRING" id="690307.A0A1L9WU02"/>
<evidence type="ECO:0000256" key="2">
    <source>
        <dbReference type="ARBA" id="ARBA00023125"/>
    </source>
</evidence>
<dbReference type="InterPro" id="IPR021858">
    <property type="entry name" value="Fun_TF"/>
</dbReference>
<dbReference type="PROSITE" id="PS50048">
    <property type="entry name" value="ZN2_CY6_FUNGAL_2"/>
    <property type="match status" value="1"/>
</dbReference>
<dbReference type="InterPro" id="IPR050675">
    <property type="entry name" value="OAF3"/>
</dbReference>
<dbReference type="Pfam" id="PF11951">
    <property type="entry name" value="Fungal_trans_2"/>
    <property type="match status" value="1"/>
</dbReference>